<reference evidence="2 3" key="1">
    <citation type="submission" date="2014-04" db="EMBL/GenBank/DDBJ databases">
        <title>A comprehensive comparison of genomes of Erythrobacter spp. strains.</title>
        <authorList>
            <person name="Zheng Q."/>
        </authorList>
    </citation>
    <scope>NUCLEOTIDE SEQUENCE [LARGE SCALE GENOMIC DNA]</scope>
    <source>
        <strain evidence="2 3">DSM 6997</strain>
    </source>
</reference>
<protein>
    <recommendedName>
        <fullName evidence="4">DUF4402 domain-containing protein</fullName>
    </recommendedName>
</protein>
<evidence type="ECO:0000313" key="3">
    <source>
        <dbReference type="Proteomes" id="UP000027647"/>
    </source>
</evidence>
<sequence length="182" mass="18052">MTKIFRTAAAGVALFAAVGLGSAAHAQVTESADATAEVLAALQLTNDAGLDFGAIVVNAGSTGGSVAVDFTGFRNCAGDVICGPGGTEQAAAFTVTGAAGTNVSVSVQDLGANPVVLTHTGFAGSTSNEHLIELTSLQDGSFGGFPFFNGSETFNVGGTISLDGTEIAGTYEGSFDVTVQYQ</sequence>
<organism evidence="2 3">
    <name type="scientific">Erythrobacter longus</name>
    <dbReference type="NCBI Taxonomy" id="1044"/>
    <lineage>
        <taxon>Bacteria</taxon>
        <taxon>Pseudomonadati</taxon>
        <taxon>Pseudomonadota</taxon>
        <taxon>Alphaproteobacteria</taxon>
        <taxon>Sphingomonadales</taxon>
        <taxon>Erythrobacteraceae</taxon>
        <taxon>Erythrobacter/Porphyrobacter group</taxon>
        <taxon>Erythrobacter</taxon>
    </lineage>
</organism>
<feature type="chain" id="PRO_5001699053" description="DUF4402 domain-containing protein" evidence="1">
    <location>
        <begin position="27"/>
        <end position="182"/>
    </location>
</feature>
<feature type="signal peptide" evidence="1">
    <location>
        <begin position="1"/>
        <end position="26"/>
    </location>
</feature>
<dbReference type="Pfam" id="PF14352">
    <property type="entry name" value="DUF4402"/>
    <property type="match status" value="1"/>
</dbReference>
<gene>
    <name evidence="2" type="ORF">EH31_12525</name>
</gene>
<dbReference type="STRING" id="1044.EH31_12525"/>
<dbReference type="OrthoDB" id="7428481at2"/>
<keyword evidence="3" id="KW-1185">Reference proteome</keyword>
<dbReference type="InterPro" id="IPR025514">
    <property type="entry name" value="DUF4402"/>
</dbReference>
<evidence type="ECO:0000313" key="2">
    <source>
        <dbReference type="EMBL" id="KEO89464.1"/>
    </source>
</evidence>
<proteinExistence type="predicted"/>
<name>A0A074M7S4_ERYLO</name>
<accession>A0A074M7S4</accession>
<dbReference type="RefSeq" id="WP_034960603.1">
    <property type="nucleotide sequence ID" value="NZ_JMIW01000005.1"/>
</dbReference>
<comment type="caution">
    <text evidence="2">The sequence shown here is derived from an EMBL/GenBank/DDBJ whole genome shotgun (WGS) entry which is preliminary data.</text>
</comment>
<evidence type="ECO:0008006" key="4">
    <source>
        <dbReference type="Google" id="ProtNLM"/>
    </source>
</evidence>
<keyword evidence="1" id="KW-0732">Signal</keyword>
<dbReference type="Proteomes" id="UP000027647">
    <property type="component" value="Unassembled WGS sequence"/>
</dbReference>
<dbReference type="EMBL" id="JMIW01000005">
    <property type="protein sequence ID" value="KEO89464.1"/>
    <property type="molecule type" value="Genomic_DNA"/>
</dbReference>
<evidence type="ECO:0000256" key="1">
    <source>
        <dbReference type="SAM" id="SignalP"/>
    </source>
</evidence>
<dbReference type="AlphaFoldDB" id="A0A074M7S4"/>